<accession>A0A1W2AS64</accession>
<evidence type="ECO:0000313" key="2">
    <source>
        <dbReference type="Proteomes" id="UP000192393"/>
    </source>
</evidence>
<dbReference type="AlphaFoldDB" id="A0A1W2AS64"/>
<dbReference type="Gene3D" id="2.40.160.10">
    <property type="entry name" value="Porin"/>
    <property type="match status" value="1"/>
</dbReference>
<evidence type="ECO:0000313" key="1">
    <source>
        <dbReference type="EMBL" id="SMC63557.1"/>
    </source>
</evidence>
<evidence type="ECO:0008006" key="3">
    <source>
        <dbReference type="Google" id="ProtNLM"/>
    </source>
</evidence>
<sequence length="446" mass="51656">MKTQISIIAFIFTSFVTAQKINLDSLKTVIKDELHEELLLNNYSQQEKERLFKWSKFSVKGYGVLNYYDYSRFDTDPAIRNKIDAERLNVYIDYHFTEKLKLHTEIEFEHGGTGSTMELDVQEEFGEFEQEIESGGEVKLEQLNIDYQFRPYLSIKAGRLKVNFNISQRLDDPDEYFTTHRPEMEDAILPLGWYENGIEVYGNFWKNRFSYRLAYVNGLDATGFSSANWIKDGYQNRFEMVNAENFAIFSNVDFHFGKDKHTYAGISYYYGNTAGNRPKPDLDADANVKLFGAHISIFEHPLRFVSQFIYGDLQNSELISKRNRNLPSNLGIKKTPVAKNAIGFSAELGYDVLNFLNKDSKMKLYPFIRFDFYDTMHETAGSITANKRWKRSVITGGINWFIFPQVILKAQYSSRMLGSDNIDIVTGEIDGKQMENIFSTGIGFRF</sequence>
<dbReference type="OrthoDB" id="9768080at2"/>
<dbReference type="SUPFAM" id="SSF56935">
    <property type="entry name" value="Porins"/>
    <property type="match status" value="1"/>
</dbReference>
<dbReference type="RefSeq" id="WP_084017249.1">
    <property type="nucleotide sequence ID" value="NZ_FWXS01000005.1"/>
</dbReference>
<proteinExistence type="predicted"/>
<organism evidence="1 2">
    <name type="scientific">Moheibacter sediminis</name>
    <dbReference type="NCBI Taxonomy" id="1434700"/>
    <lineage>
        <taxon>Bacteria</taxon>
        <taxon>Pseudomonadati</taxon>
        <taxon>Bacteroidota</taxon>
        <taxon>Flavobacteriia</taxon>
        <taxon>Flavobacteriales</taxon>
        <taxon>Weeksellaceae</taxon>
        <taxon>Moheibacter</taxon>
    </lineage>
</organism>
<reference evidence="1 2" key="1">
    <citation type="submission" date="2017-04" db="EMBL/GenBank/DDBJ databases">
        <authorList>
            <person name="Afonso C.L."/>
            <person name="Miller P.J."/>
            <person name="Scott M.A."/>
            <person name="Spackman E."/>
            <person name="Goraichik I."/>
            <person name="Dimitrov K.M."/>
            <person name="Suarez D.L."/>
            <person name="Swayne D.E."/>
        </authorList>
    </citation>
    <scope>NUCLEOTIDE SEQUENCE [LARGE SCALE GENOMIC DNA]</scope>
    <source>
        <strain evidence="1 2">CGMCC 1.12708</strain>
    </source>
</reference>
<keyword evidence="2" id="KW-1185">Reference proteome</keyword>
<name>A0A1W2AS64_9FLAO</name>
<dbReference type="Proteomes" id="UP000192393">
    <property type="component" value="Unassembled WGS sequence"/>
</dbReference>
<protein>
    <recommendedName>
        <fullName evidence="3">Phosphate-selective porin O and P</fullName>
    </recommendedName>
</protein>
<dbReference type="STRING" id="1434700.SAMN06296427_10542"/>
<dbReference type="EMBL" id="FWXS01000005">
    <property type="protein sequence ID" value="SMC63557.1"/>
    <property type="molecule type" value="Genomic_DNA"/>
</dbReference>
<gene>
    <name evidence="1" type="ORF">SAMN06296427_10542</name>
</gene>
<dbReference type="InterPro" id="IPR023614">
    <property type="entry name" value="Porin_dom_sf"/>
</dbReference>